<dbReference type="SUPFAM" id="SSF52949">
    <property type="entry name" value="Macro domain-like"/>
    <property type="match status" value="1"/>
</dbReference>
<accession>A0A401GHR6</accession>
<evidence type="ECO:0000313" key="2">
    <source>
        <dbReference type="EMBL" id="GBE81698.1"/>
    </source>
</evidence>
<keyword evidence="3" id="KW-1185">Reference proteome</keyword>
<protein>
    <submittedName>
        <fullName evidence="2">Macro domain-like protein</fullName>
    </submittedName>
</protein>
<dbReference type="GeneID" id="38778615"/>
<proteinExistence type="predicted"/>
<feature type="domain" description="Macro" evidence="1">
    <location>
        <begin position="28"/>
        <end position="247"/>
    </location>
</feature>
<organism evidence="2 3">
    <name type="scientific">Sparassis crispa</name>
    <dbReference type="NCBI Taxonomy" id="139825"/>
    <lineage>
        <taxon>Eukaryota</taxon>
        <taxon>Fungi</taxon>
        <taxon>Dikarya</taxon>
        <taxon>Basidiomycota</taxon>
        <taxon>Agaricomycotina</taxon>
        <taxon>Agaricomycetes</taxon>
        <taxon>Polyporales</taxon>
        <taxon>Sparassidaceae</taxon>
        <taxon>Sparassis</taxon>
    </lineage>
</organism>
<dbReference type="InterPro" id="IPR002589">
    <property type="entry name" value="Macro_dom"/>
</dbReference>
<evidence type="ECO:0000313" key="3">
    <source>
        <dbReference type="Proteomes" id="UP000287166"/>
    </source>
</evidence>
<dbReference type="AlphaFoldDB" id="A0A401GHR6"/>
<dbReference type="RefSeq" id="XP_027612611.1">
    <property type="nucleotide sequence ID" value="XM_027756810.1"/>
</dbReference>
<dbReference type="InParanoid" id="A0A401GHR6"/>
<dbReference type="PROSITE" id="PS51154">
    <property type="entry name" value="MACRO"/>
    <property type="match status" value="1"/>
</dbReference>
<dbReference type="Gene3D" id="3.40.220.10">
    <property type="entry name" value="Leucine Aminopeptidase, subunit E, domain 1"/>
    <property type="match status" value="1"/>
</dbReference>
<evidence type="ECO:0000259" key="1">
    <source>
        <dbReference type="PROSITE" id="PS51154"/>
    </source>
</evidence>
<gene>
    <name evidence="2" type="ORF">SCP_0400690</name>
</gene>
<dbReference type="STRING" id="139825.A0A401GHR6"/>
<reference evidence="2 3" key="1">
    <citation type="journal article" date="2018" name="Sci. Rep.">
        <title>Genome sequence of the cauliflower mushroom Sparassis crispa (Hanabiratake) and its association with beneficial usage.</title>
        <authorList>
            <person name="Kiyama R."/>
            <person name="Furutani Y."/>
            <person name="Kawaguchi K."/>
            <person name="Nakanishi T."/>
        </authorList>
    </citation>
    <scope>NUCLEOTIDE SEQUENCE [LARGE SCALE GENOMIC DNA]</scope>
</reference>
<sequence>MSNISFVFMEPKHKKTTGPTLCEEWRTRIAQLLSPEDQPRFAVVQSTLQNLEPPNSLFDCIVSPANSYGLMDGGVDYYISEALSPKNDIMVLTRTAQAAIKKRYYGLAPPGSCTLVPLPPLLRKNPRFPRCRVLAVCPTMRLPAEVDWHRDLVYNVMWSLLTELERWNERAAPEDRITKVAMTGLATGVGGLPKNVCAWQMILAIKHFLDVRSEAGRNRWAQDGYPGWNDVLPSATEVEHIPNDDAK</sequence>
<comment type="caution">
    <text evidence="2">The sequence shown here is derived from an EMBL/GenBank/DDBJ whole genome shotgun (WGS) entry which is preliminary data.</text>
</comment>
<dbReference type="Proteomes" id="UP000287166">
    <property type="component" value="Unassembled WGS sequence"/>
</dbReference>
<dbReference type="InterPro" id="IPR043472">
    <property type="entry name" value="Macro_dom-like"/>
</dbReference>
<dbReference type="EMBL" id="BFAD01000004">
    <property type="protein sequence ID" value="GBE81698.1"/>
    <property type="molecule type" value="Genomic_DNA"/>
</dbReference>
<name>A0A401GHR6_9APHY</name>
<dbReference type="OrthoDB" id="6082470at2759"/>
<dbReference type="SMART" id="SM00506">
    <property type="entry name" value="A1pp"/>
    <property type="match status" value="1"/>
</dbReference>